<sequence>EKGLCSRRSDDCVHIGASIILNEPSSTARKEQISLFSICQTVAKSEEREKRCIITRLKEENKDVPSTNLLSRRHPVQPNHA</sequence>
<dbReference type="AlphaFoldDB" id="A0A564YA12"/>
<keyword evidence="2" id="KW-1185">Reference proteome</keyword>
<reference evidence="1 2" key="1">
    <citation type="submission" date="2019-07" db="EMBL/GenBank/DDBJ databases">
        <authorList>
            <person name="Jastrzebski P J."/>
            <person name="Paukszto L."/>
            <person name="Jastrzebski P J."/>
        </authorList>
    </citation>
    <scope>NUCLEOTIDE SEQUENCE [LARGE SCALE GENOMIC DNA]</scope>
    <source>
        <strain evidence="1 2">WMS-il1</strain>
    </source>
</reference>
<organism evidence="1 2">
    <name type="scientific">Hymenolepis diminuta</name>
    <name type="common">Rat tapeworm</name>
    <dbReference type="NCBI Taxonomy" id="6216"/>
    <lineage>
        <taxon>Eukaryota</taxon>
        <taxon>Metazoa</taxon>
        <taxon>Spiralia</taxon>
        <taxon>Lophotrochozoa</taxon>
        <taxon>Platyhelminthes</taxon>
        <taxon>Cestoda</taxon>
        <taxon>Eucestoda</taxon>
        <taxon>Cyclophyllidea</taxon>
        <taxon>Hymenolepididae</taxon>
        <taxon>Hymenolepis</taxon>
    </lineage>
</organism>
<dbReference type="EMBL" id="CABIJS010000122">
    <property type="protein sequence ID" value="VUZ44091.1"/>
    <property type="molecule type" value="Genomic_DNA"/>
</dbReference>
<proteinExistence type="predicted"/>
<evidence type="ECO:0000313" key="2">
    <source>
        <dbReference type="Proteomes" id="UP000321570"/>
    </source>
</evidence>
<name>A0A564YA12_HYMDI</name>
<accession>A0A564YA12</accession>
<evidence type="ECO:0000313" key="1">
    <source>
        <dbReference type="EMBL" id="VUZ44091.1"/>
    </source>
</evidence>
<dbReference type="Proteomes" id="UP000321570">
    <property type="component" value="Unassembled WGS sequence"/>
</dbReference>
<protein>
    <submittedName>
        <fullName evidence="1">Uncharacterized protein</fullName>
    </submittedName>
</protein>
<gene>
    <name evidence="1" type="ORF">WMSIL1_LOCUS4219</name>
</gene>
<feature type="non-terminal residue" evidence="1">
    <location>
        <position position="1"/>
    </location>
</feature>